<organism evidence="1 2">
    <name type="scientific">Hyalomma asiaticum</name>
    <name type="common">Tick</name>
    <dbReference type="NCBI Taxonomy" id="266040"/>
    <lineage>
        <taxon>Eukaryota</taxon>
        <taxon>Metazoa</taxon>
        <taxon>Ecdysozoa</taxon>
        <taxon>Arthropoda</taxon>
        <taxon>Chelicerata</taxon>
        <taxon>Arachnida</taxon>
        <taxon>Acari</taxon>
        <taxon>Parasitiformes</taxon>
        <taxon>Ixodida</taxon>
        <taxon>Ixodoidea</taxon>
        <taxon>Ixodidae</taxon>
        <taxon>Hyalomminae</taxon>
        <taxon>Hyalomma</taxon>
    </lineage>
</organism>
<dbReference type="EMBL" id="CM023483">
    <property type="protein sequence ID" value="KAH6937074.1"/>
    <property type="molecule type" value="Genomic_DNA"/>
</dbReference>
<gene>
    <name evidence="1" type="ORF">HPB50_025510</name>
</gene>
<evidence type="ECO:0000313" key="2">
    <source>
        <dbReference type="Proteomes" id="UP000821845"/>
    </source>
</evidence>
<reference evidence="1" key="1">
    <citation type="submission" date="2020-05" db="EMBL/GenBank/DDBJ databases">
        <title>Large-scale comparative analyses of tick genomes elucidate their genetic diversity and vector capacities.</title>
        <authorList>
            <person name="Jia N."/>
            <person name="Wang J."/>
            <person name="Shi W."/>
            <person name="Du L."/>
            <person name="Sun Y."/>
            <person name="Zhan W."/>
            <person name="Jiang J."/>
            <person name="Wang Q."/>
            <person name="Zhang B."/>
            <person name="Ji P."/>
            <person name="Sakyi L.B."/>
            <person name="Cui X."/>
            <person name="Yuan T."/>
            <person name="Jiang B."/>
            <person name="Yang W."/>
            <person name="Lam T.T.-Y."/>
            <person name="Chang Q."/>
            <person name="Ding S."/>
            <person name="Wang X."/>
            <person name="Zhu J."/>
            <person name="Ruan X."/>
            <person name="Zhao L."/>
            <person name="Wei J."/>
            <person name="Que T."/>
            <person name="Du C."/>
            <person name="Cheng J."/>
            <person name="Dai P."/>
            <person name="Han X."/>
            <person name="Huang E."/>
            <person name="Gao Y."/>
            <person name="Liu J."/>
            <person name="Shao H."/>
            <person name="Ye R."/>
            <person name="Li L."/>
            <person name="Wei W."/>
            <person name="Wang X."/>
            <person name="Wang C."/>
            <person name="Yang T."/>
            <person name="Huo Q."/>
            <person name="Li W."/>
            <person name="Guo W."/>
            <person name="Chen H."/>
            <person name="Zhou L."/>
            <person name="Ni X."/>
            <person name="Tian J."/>
            <person name="Zhou Y."/>
            <person name="Sheng Y."/>
            <person name="Liu T."/>
            <person name="Pan Y."/>
            <person name="Xia L."/>
            <person name="Li J."/>
            <person name="Zhao F."/>
            <person name="Cao W."/>
        </authorList>
    </citation>
    <scope>NUCLEOTIDE SEQUENCE</scope>
    <source>
        <strain evidence="1">Hyas-2018</strain>
    </source>
</reference>
<keyword evidence="2" id="KW-1185">Reference proteome</keyword>
<proteinExistence type="predicted"/>
<name>A0ACB7SWP7_HYAAI</name>
<sequence>MLKHFVGAEPQSMCIEDFVGGDDSTRTMTELTDVENPAEVAAEQPNEGAAKVGAASADVASLPTSPRLYLRWPLYAAATVQ</sequence>
<accession>A0ACB7SWP7</accession>
<protein>
    <submittedName>
        <fullName evidence="1">Uncharacterized protein</fullName>
    </submittedName>
</protein>
<dbReference type="Proteomes" id="UP000821845">
    <property type="component" value="Chromosome 3"/>
</dbReference>
<comment type="caution">
    <text evidence="1">The sequence shown here is derived from an EMBL/GenBank/DDBJ whole genome shotgun (WGS) entry which is preliminary data.</text>
</comment>
<evidence type="ECO:0000313" key="1">
    <source>
        <dbReference type="EMBL" id="KAH6937074.1"/>
    </source>
</evidence>